<reference evidence="2 3" key="1">
    <citation type="submission" date="2011-02" db="EMBL/GenBank/DDBJ databases">
        <title>The Genome Sequence of Sphaeroforma arctica JP610.</title>
        <authorList>
            <consortium name="The Broad Institute Genome Sequencing Platform"/>
            <person name="Russ C."/>
            <person name="Cuomo C."/>
            <person name="Young S.K."/>
            <person name="Zeng Q."/>
            <person name="Gargeya S."/>
            <person name="Alvarado L."/>
            <person name="Berlin A."/>
            <person name="Chapman S.B."/>
            <person name="Chen Z."/>
            <person name="Freedman E."/>
            <person name="Gellesch M."/>
            <person name="Goldberg J."/>
            <person name="Griggs A."/>
            <person name="Gujja S."/>
            <person name="Heilman E."/>
            <person name="Heiman D."/>
            <person name="Howarth C."/>
            <person name="Mehta T."/>
            <person name="Neiman D."/>
            <person name="Pearson M."/>
            <person name="Roberts A."/>
            <person name="Saif S."/>
            <person name="Shea T."/>
            <person name="Shenoy N."/>
            <person name="Sisk P."/>
            <person name="Stolte C."/>
            <person name="Sykes S."/>
            <person name="White J."/>
            <person name="Yandava C."/>
            <person name="Burger G."/>
            <person name="Gray M.W."/>
            <person name="Holland P.W.H."/>
            <person name="King N."/>
            <person name="Lang F.B.F."/>
            <person name="Roger A.J."/>
            <person name="Ruiz-Trillo I."/>
            <person name="Haas B."/>
            <person name="Nusbaum C."/>
            <person name="Birren B."/>
        </authorList>
    </citation>
    <scope>NUCLEOTIDE SEQUENCE [LARGE SCALE GENOMIC DNA]</scope>
    <source>
        <strain evidence="2 3">JP610</strain>
    </source>
</reference>
<keyword evidence="3" id="KW-1185">Reference proteome</keyword>
<name>A0A0L0G644_9EUKA</name>
<sequence length="85" mass="9657">MVTDLVDFVPKTWQSPPDPPSPVSYTVSHAPNTDAPLHNRRSTTHKSTSQPLVTETYVLEQLDRLQPTCMEQPVGQEKIFQIIWV</sequence>
<protein>
    <submittedName>
        <fullName evidence="2">Uncharacterized protein</fullName>
    </submittedName>
</protein>
<accession>A0A0L0G644</accession>
<evidence type="ECO:0000313" key="3">
    <source>
        <dbReference type="Proteomes" id="UP000054560"/>
    </source>
</evidence>
<dbReference type="AlphaFoldDB" id="A0A0L0G644"/>
<feature type="region of interest" description="Disordered" evidence="1">
    <location>
        <begin position="1"/>
        <end position="50"/>
    </location>
</feature>
<dbReference type="Proteomes" id="UP000054560">
    <property type="component" value="Unassembled WGS sequence"/>
</dbReference>
<dbReference type="GeneID" id="25903796"/>
<gene>
    <name evidence="2" type="ORF">SARC_03292</name>
</gene>
<organism evidence="2 3">
    <name type="scientific">Sphaeroforma arctica JP610</name>
    <dbReference type="NCBI Taxonomy" id="667725"/>
    <lineage>
        <taxon>Eukaryota</taxon>
        <taxon>Ichthyosporea</taxon>
        <taxon>Ichthyophonida</taxon>
        <taxon>Sphaeroforma</taxon>
    </lineage>
</organism>
<evidence type="ECO:0000256" key="1">
    <source>
        <dbReference type="SAM" id="MobiDB-lite"/>
    </source>
</evidence>
<dbReference type="EMBL" id="KQ241761">
    <property type="protein sequence ID" value="KNC84487.1"/>
    <property type="molecule type" value="Genomic_DNA"/>
</dbReference>
<evidence type="ECO:0000313" key="2">
    <source>
        <dbReference type="EMBL" id="KNC84487.1"/>
    </source>
</evidence>
<proteinExistence type="predicted"/>
<dbReference type="RefSeq" id="XP_014158389.1">
    <property type="nucleotide sequence ID" value="XM_014302914.1"/>
</dbReference>